<evidence type="ECO:0000313" key="1">
    <source>
        <dbReference type="EMBL" id="AZI44332.1"/>
    </source>
</evidence>
<gene>
    <name evidence="1" type="ORF">EHF33_15710</name>
</gene>
<organism evidence="1 2">
    <name type="scientific">Deinococcus psychrotolerans</name>
    <dbReference type="NCBI Taxonomy" id="2489213"/>
    <lineage>
        <taxon>Bacteria</taxon>
        <taxon>Thermotogati</taxon>
        <taxon>Deinococcota</taxon>
        <taxon>Deinococci</taxon>
        <taxon>Deinococcales</taxon>
        <taxon>Deinococcaceae</taxon>
        <taxon>Deinococcus</taxon>
    </lineage>
</organism>
<dbReference type="EMBL" id="CP034184">
    <property type="protein sequence ID" value="AZI44332.1"/>
    <property type="molecule type" value="Genomic_DNA"/>
</dbReference>
<name>A0A3G8YGB1_9DEIO</name>
<dbReference type="KEGG" id="dph:EHF33_15710"/>
<accession>A0A3G8YGB1</accession>
<proteinExistence type="predicted"/>
<dbReference type="Proteomes" id="UP000276417">
    <property type="component" value="Chromosome 2"/>
</dbReference>
<sequence length="82" mass="9412">MNGQNSFQYGLVVEIRLAALKRRWGTPRQEILALALQACRGVRSELDATLKAWMYPTPDVLRQEGERLFGEGGWTIRRKTHV</sequence>
<keyword evidence="2" id="KW-1185">Reference proteome</keyword>
<dbReference type="AlphaFoldDB" id="A0A3G8YGB1"/>
<protein>
    <submittedName>
        <fullName evidence="1">Uncharacterized protein</fullName>
    </submittedName>
</protein>
<reference evidence="1 2" key="1">
    <citation type="submission" date="2018-11" db="EMBL/GenBank/DDBJ databases">
        <title>Deinococcus shelandsis sp. nov., isolated from South Shetland Islands soil of Antarctica.</title>
        <authorList>
            <person name="Tian J."/>
        </authorList>
    </citation>
    <scope>NUCLEOTIDE SEQUENCE [LARGE SCALE GENOMIC DNA]</scope>
    <source>
        <strain evidence="1 2">S14-83T</strain>
    </source>
</reference>
<dbReference type="OrthoDB" id="9852004at2"/>
<evidence type="ECO:0000313" key="2">
    <source>
        <dbReference type="Proteomes" id="UP000276417"/>
    </source>
</evidence>
<dbReference type="RefSeq" id="WP_124873868.1">
    <property type="nucleotide sequence ID" value="NZ_CP034184.1"/>
</dbReference>